<dbReference type="AlphaFoldDB" id="A0A6C0LZU8"/>
<name>A0A6C0LZU8_9ZZZZ</name>
<proteinExistence type="predicted"/>
<organism evidence="1">
    <name type="scientific">viral metagenome</name>
    <dbReference type="NCBI Taxonomy" id="1070528"/>
    <lineage>
        <taxon>unclassified sequences</taxon>
        <taxon>metagenomes</taxon>
        <taxon>organismal metagenomes</taxon>
    </lineage>
</organism>
<sequence length="169" mass="20173">MYYLINDIVEIKSNKLLKKTGNNIHILVKSGQKIKIVLKNVTIPFGLEYYKYKKMKKFFLKLNINDLLSDQLKDFENDILDQVNEIYMLNLNVKSQILYKSNYKNQLIVKFKEFRNKIQTKIINQDKNSMSLFEIKEKDNLDIEISPNAFIYNDDLIIKWTIITLNILR</sequence>
<evidence type="ECO:0000313" key="1">
    <source>
        <dbReference type="EMBL" id="QHU35094.1"/>
    </source>
</evidence>
<accession>A0A6C0LZU8</accession>
<protein>
    <submittedName>
        <fullName evidence="1">Uncharacterized protein</fullName>
    </submittedName>
</protein>
<reference evidence="1" key="1">
    <citation type="journal article" date="2020" name="Nature">
        <title>Giant virus diversity and host interactions through global metagenomics.</title>
        <authorList>
            <person name="Schulz F."/>
            <person name="Roux S."/>
            <person name="Paez-Espino D."/>
            <person name="Jungbluth S."/>
            <person name="Walsh D.A."/>
            <person name="Denef V.J."/>
            <person name="McMahon K.D."/>
            <person name="Konstantinidis K.T."/>
            <person name="Eloe-Fadrosh E.A."/>
            <person name="Kyrpides N.C."/>
            <person name="Woyke T."/>
        </authorList>
    </citation>
    <scope>NUCLEOTIDE SEQUENCE</scope>
    <source>
        <strain evidence="1">GVMAG-S-1017745-26</strain>
    </source>
</reference>
<dbReference type="EMBL" id="MN740583">
    <property type="protein sequence ID" value="QHU35094.1"/>
    <property type="molecule type" value="Genomic_DNA"/>
</dbReference>